<evidence type="ECO:0000256" key="1">
    <source>
        <dbReference type="SAM" id="MobiDB-lite"/>
    </source>
</evidence>
<dbReference type="AlphaFoldDB" id="A0AAV0Z3X9"/>
<dbReference type="Proteomes" id="UP001157006">
    <property type="component" value="Chromosome 1S"/>
</dbReference>
<name>A0AAV0Z3X9_VICFA</name>
<keyword evidence="3" id="KW-1185">Reference proteome</keyword>
<protein>
    <submittedName>
        <fullName evidence="2">Uncharacterized protein</fullName>
    </submittedName>
</protein>
<organism evidence="2 3">
    <name type="scientific">Vicia faba</name>
    <name type="common">Broad bean</name>
    <name type="synonym">Faba vulgaris</name>
    <dbReference type="NCBI Taxonomy" id="3906"/>
    <lineage>
        <taxon>Eukaryota</taxon>
        <taxon>Viridiplantae</taxon>
        <taxon>Streptophyta</taxon>
        <taxon>Embryophyta</taxon>
        <taxon>Tracheophyta</taxon>
        <taxon>Spermatophyta</taxon>
        <taxon>Magnoliopsida</taxon>
        <taxon>eudicotyledons</taxon>
        <taxon>Gunneridae</taxon>
        <taxon>Pentapetalae</taxon>
        <taxon>rosids</taxon>
        <taxon>fabids</taxon>
        <taxon>Fabales</taxon>
        <taxon>Fabaceae</taxon>
        <taxon>Papilionoideae</taxon>
        <taxon>50 kb inversion clade</taxon>
        <taxon>NPAAA clade</taxon>
        <taxon>Hologalegina</taxon>
        <taxon>IRL clade</taxon>
        <taxon>Fabeae</taxon>
        <taxon>Vicia</taxon>
    </lineage>
</organism>
<gene>
    <name evidence="2" type="ORF">VFH_I083080</name>
</gene>
<reference evidence="2 3" key="1">
    <citation type="submission" date="2023-01" db="EMBL/GenBank/DDBJ databases">
        <authorList>
            <person name="Kreplak J."/>
        </authorList>
    </citation>
    <scope>NUCLEOTIDE SEQUENCE [LARGE SCALE GENOMIC DNA]</scope>
</reference>
<proteinExistence type="predicted"/>
<accession>A0AAV0Z3X9</accession>
<dbReference type="EMBL" id="OX451735">
    <property type="protein sequence ID" value="CAI8593275.1"/>
    <property type="molecule type" value="Genomic_DNA"/>
</dbReference>
<feature type="region of interest" description="Disordered" evidence="1">
    <location>
        <begin position="34"/>
        <end position="79"/>
    </location>
</feature>
<evidence type="ECO:0000313" key="2">
    <source>
        <dbReference type="EMBL" id="CAI8593275.1"/>
    </source>
</evidence>
<evidence type="ECO:0000313" key="3">
    <source>
        <dbReference type="Proteomes" id="UP001157006"/>
    </source>
</evidence>
<sequence length="114" mass="12380">MALVAGSFIRMPILPIPNYTSKKYITVTIKCANSESKAKVSRRKPGSTGRGGGGNGSQTTNSLLQRIPAKNSDDNDDDDQLDNNTFAFNLNANEWLVIFLCLIVFVGSSCIKTH</sequence>